<evidence type="ECO:0000256" key="9">
    <source>
        <dbReference type="ARBA" id="ARBA00022968"/>
    </source>
</evidence>
<dbReference type="InterPro" id="IPR056793">
    <property type="entry name" value="HSNSD_N"/>
</dbReference>
<feature type="binding site" evidence="17">
    <location>
        <begin position="762"/>
        <end position="766"/>
    </location>
    <ligand>
        <name>3'-phosphoadenylyl sulfate</name>
        <dbReference type="ChEBI" id="CHEBI:58339"/>
    </ligand>
</feature>
<evidence type="ECO:0000256" key="3">
    <source>
        <dbReference type="ARBA" id="ARBA00005093"/>
    </source>
</evidence>
<dbReference type="FunFam" id="3.40.50.300:FF:000176">
    <property type="entry name" value="bifunctional heparan sulfate N-deacetylase/N-sulfotransferase 1"/>
    <property type="match status" value="1"/>
</dbReference>
<dbReference type="Ensembl" id="ENSBGRT00000007827.1">
    <property type="protein sequence ID" value="ENSBGRP00000006821.1"/>
    <property type="gene ID" value="ENSBGRG00000004218.1"/>
</dbReference>
<evidence type="ECO:0000313" key="23">
    <source>
        <dbReference type="Ensembl" id="ENSBGRP00000006821.1"/>
    </source>
</evidence>
<dbReference type="GO" id="GO:0015016">
    <property type="term" value="F:heparan sulfate N-sulfotransferase activity"/>
    <property type="evidence" value="ECO:0007669"/>
    <property type="project" value="UniProtKB-EC"/>
</dbReference>
<evidence type="ECO:0000256" key="1">
    <source>
        <dbReference type="ARBA" id="ARBA00004323"/>
    </source>
</evidence>
<dbReference type="UniPathway" id="UPA00756"/>
<keyword evidence="13 18" id="KW-1015">Disulfide bond</keyword>
<dbReference type="Proteomes" id="UP000694520">
    <property type="component" value="Chromosome 6"/>
</dbReference>
<evidence type="ECO:0000256" key="5">
    <source>
        <dbReference type="ARBA" id="ARBA00012979"/>
    </source>
</evidence>
<feature type="active site" description="For sulfotransferase activity" evidence="16">
    <location>
        <position position="543"/>
    </location>
</feature>
<dbReference type="Pfam" id="PF00685">
    <property type="entry name" value="Sulfotransfer_1"/>
    <property type="match status" value="1"/>
</dbReference>
<reference evidence="23" key="1">
    <citation type="submission" date="2019-05" db="EMBL/GenBank/DDBJ databases">
        <authorList>
            <person name="Zhang S."/>
            <person name="Liu J."/>
        </authorList>
    </citation>
    <scope>NUCLEOTIDE SEQUENCE [LARGE SCALE GENOMIC DNA]</scope>
</reference>
<feature type="binding site" evidence="17">
    <location>
        <position position="641"/>
    </location>
    <ligand>
        <name>3'-phosphoadenylyl sulfate</name>
        <dbReference type="ChEBI" id="CHEBI:58339"/>
    </ligand>
</feature>
<keyword evidence="24" id="KW-1185">Reference proteome</keyword>
<keyword evidence="7 19" id="KW-0812">Transmembrane</keyword>
<feature type="domain" description="Sulfotransferase" evidence="20">
    <location>
        <begin position="534"/>
        <end position="783"/>
    </location>
</feature>
<evidence type="ECO:0000256" key="8">
    <source>
        <dbReference type="ARBA" id="ARBA00022801"/>
    </source>
</evidence>
<evidence type="ECO:0000256" key="13">
    <source>
        <dbReference type="ARBA" id="ARBA00023157"/>
    </source>
</evidence>
<dbReference type="EC" id="2.8.2.8" evidence="5"/>
<feature type="domain" description="Heparan sulphate-N-deacetylase deacetylase" evidence="21">
    <location>
        <begin position="301"/>
        <end position="505"/>
    </location>
</feature>
<dbReference type="GO" id="GO:0030210">
    <property type="term" value="P:heparin proteoglycan biosynthetic process"/>
    <property type="evidence" value="ECO:0007669"/>
    <property type="project" value="UniProtKB-UniPathway"/>
</dbReference>
<name>A0A8B9WFU4_BOSMU</name>
<dbReference type="GO" id="GO:0016787">
    <property type="term" value="F:hydrolase activity"/>
    <property type="evidence" value="ECO:0007669"/>
    <property type="project" value="UniProtKB-KW"/>
</dbReference>
<evidence type="ECO:0000256" key="11">
    <source>
        <dbReference type="ARBA" id="ARBA00023034"/>
    </source>
</evidence>
<feature type="domain" description="Heparan sulfate-N-deacetylase N-terminal" evidence="22">
    <location>
        <begin position="76"/>
        <end position="291"/>
    </location>
</feature>
<reference evidence="23" key="2">
    <citation type="submission" date="2025-08" db="UniProtKB">
        <authorList>
            <consortium name="Ensembl"/>
        </authorList>
    </citation>
    <scope>IDENTIFICATION</scope>
</reference>
<comment type="pathway">
    <text evidence="3">Glycan metabolism; heparan sulfate biosynthesis.</text>
</comment>
<keyword evidence="12 19" id="KW-0472">Membrane</keyword>
<feature type="disulfide bond" evidence="18">
    <location>
        <begin position="747"/>
        <end position="757"/>
    </location>
</feature>
<dbReference type="InterPro" id="IPR027417">
    <property type="entry name" value="P-loop_NTPase"/>
</dbReference>
<evidence type="ECO:0000313" key="24">
    <source>
        <dbReference type="Proteomes" id="UP000694520"/>
    </source>
</evidence>
<evidence type="ECO:0000259" key="20">
    <source>
        <dbReference type="Pfam" id="PF00685"/>
    </source>
</evidence>
<dbReference type="Pfam" id="PF25119">
    <property type="entry name" value="HSNSD_N"/>
    <property type="match status" value="1"/>
</dbReference>
<evidence type="ECO:0000256" key="7">
    <source>
        <dbReference type="ARBA" id="ARBA00022692"/>
    </source>
</evidence>
<evidence type="ECO:0000256" key="10">
    <source>
        <dbReference type="ARBA" id="ARBA00022989"/>
    </source>
</evidence>
<dbReference type="GO" id="GO:0019213">
    <property type="term" value="F:deacetylase activity"/>
    <property type="evidence" value="ECO:0007669"/>
    <property type="project" value="UniProtKB-ARBA"/>
</dbReference>
<dbReference type="GO" id="GO:0000139">
    <property type="term" value="C:Golgi membrane"/>
    <property type="evidence" value="ECO:0007669"/>
    <property type="project" value="UniProtKB-SubCell"/>
</dbReference>
<evidence type="ECO:0000256" key="17">
    <source>
        <dbReference type="PIRSR" id="PIRSR637359-2"/>
    </source>
</evidence>
<organism evidence="23 24">
    <name type="scientific">Bos mutus grunniens</name>
    <name type="common">Wild yak</name>
    <name type="synonym">Bos grunniens</name>
    <dbReference type="NCBI Taxonomy" id="30521"/>
    <lineage>
        <taxon>Eukaryota</taxon>
        <taxon>Metazoa</taxon>
        <taxon>Chordata</taxon>
        <taxon>Craniata</taxon>
        <taxon>Vertebrata</taxon>
        <taxon>Euteleostomi</taxon>
        <taxon>Mammalia</taxon>
        <taxon>Eutheria</taxon>
        <taxon>Laurasiatheria</taxon>
        <taxon>Artiodactyla</taxon>
        <taxon>Ruminantia</taxon>
        <taxon>Pecora</taxon>
        <taxon>Bovidae</taxon>
        <taxon>Bovinae</taxon>
        <taxon>Bos</taxon>
    </lineage>
</organism>
<keyword evidence="6" id="KW-0808">Transferase</keyword>
<dbReference type="PANTHER" id="PTHR10605">
    <property type="entry name" value="HEPARAN SULFATE SULFOTRANSFERASE"/>
    <property type="match status" value="1"/>
</dbReference>
<dbReference type="SUPFAM" id="SSF52540">
    <property type="entry name" value="P-loop containing nucleoside triphosphate hydrolases"/>
    <property type="match status" value="1"/>
</dbReference>
<evidence type="ECO:0000256" key="6">
    <source>
        <dbReference type="ARBA" id="ARBA00022679"/>
    </source>
</evidence>
<evidence type="ECO:0000256" key="18">
    <source>
        <dbReference type="PIRSR" id="PIRSR637359-3"/>
    </source>
</evidence>
<keyword evidence="9" id="KW-0735">Signal-anchor</keyword>
<comment type="pathway">
    <text evidence="2">Glycan metabolism; heparin biosynthesis.</text>
</comment>
<accession>A0A8B9WFU4</accession>
<sequence>MNLIVKLRRSFRTLIVLLATFCLVSIVISAYFLYSGYKQEMTLIETTAEAGCTDVKILPYRSMELKTVKPIDTSKTDPIVLLFVESQYSQLGQDIIAILESSRFQHHMVIAPGKGDIPPLTDNGKGKYILVIYENILKYVSMDSWNRELLEKYCVEYSVSIIGFHKANENSSPSTQLKGFPLNLFNNLALKDCFVNPHSPLLHITKAPKVEKGPLPGEDWTIFQYNHSTYQPVLLTELQTEKSLSSLSGKPLYATVIQDLGLHDGIQRVLFGNNLNFWLHKLIFIDAISFLSGKRLTLSLDRYILVDIDDIFVGKEGTRMNVKDVKALLETQNLLRTQVANFTFNLGFSGKFYHTGTEEEDEGDDLLLRSVDEFWWFPHMWSHMQPHLFHNESSLVEQMILNKEFALEHGIPINMGYAVAPHHSGVYPVHIQLYAAWKKVWGIQVTSTEEYPHLKPARYRKGFIHNSIMVLPRQTCGLFTHTIFYKEYPGGPQELDKSIRGGELFLTILLNPNPCDDKRHKDIWSREKTCDHLPKFLVIGPQKTGTTALYLFLLMHPSIISNLPSPKTFEEVQFFNGNNYHKGIDWYMDFFPTPSNITSDFLFEKSANYFHSEEAPKRAASLVPKAKIITILIDPSDRAYSWYQHQRSHEDPAALRFNFYEVITTGHWAPSDLKTLQRRCLIPGWYAVHIERWLTYFTTSQLLIIDGQQLRSDPATVMDEVQKFLGVTPHYNYSEALTFDPQKGFWCQLLEGGKTKCLGKSKGRKYPPMDPESRTFLSNYYRDHNVELSKLLHRLGQPLPSWLRQELQKVR</sequence>
<reference evidence="23" key="3">
    <citation type="submission" date="2025-09" db="UniProtKB">
        <authorList>
            <consortium name="Ensembl"/>
        </authorList>
    </citation>
    <scope>IDENTIFICATION</scope>
</reference>
<dbReference type="InterPro" id="IPR000863">
    <property type="entry name" value="Sulfotransferase_dom"/>
</dbReference>
<dbReference type="GO" id="GO:0015012">
    <property type="term" value="P:heparan sulfate proteoglycan biosynthetic process"/>
    <property type="evidence" value="ECO:0007669"/>
    <property type="project" value="UniProtKB-UniPathway"/>
</dbReference>
<protein>
    <recommendedName>
        <fullName evidence="5">[heparan sulfate]-glucosamine N-sulfotransferase</fullName>
        <ecNumber evidence="5">2.8.2.8</ecNumber>
    </recommendedName>
</protein>
<keyword evidence="8" id="KW-0378">Hydrolase</keyword>
<evidence type="ECO:0000256" key="16">
    <source>
        <dbReference type="PIRSR" id="PIRSR637359-1"/>
    </source>
</evidence>
<dbReference type="Gene3D" id="3.40.50.300">
    <property type="entry name" value="P-loop containing nucleotide triphosphate hydrolases"/>
    <property type="match status" value="1"/>
</dbReference>
<proteinExistence type="inferred from homology"/>
<dbReference type="InterPro" id="IPR037359">
    <property type="entry name" value="NST/OST"/>
</dbReference>
<evidence type="ECO:0000256" key="14">
    <source>
        <dbReference type="ARBA" id="ARBA00023180"/>
    </source>
</evidence>
<evidence type="ECO:0000256" key="2">
    <source>
        <dbReference type="ARBA" id="ARBA00004841"/>
    </source>
</evidence>
<evidence type="ECO:0000256" key="19">
    <source>
        <dbReference type="SAM" id="Phobius"/>
    </source>
</evidence>
<feature type="binding site" evidence="17">
    <location>
        <position position="746"/>
    </location>
    <ligand>
        <name>3'-phosphoadenylyl sulfate</name>
        <dbReference type="ChEBI" id="CHEBI:58339"/>
    </ligand>
</feature>
<comment type="similarity">
    <text evidence="4">Belongs to the sulfotransferase 1 family. NDST subfamily.</text>
</comment>
<keyword evidence="14" id="KW-0325">Glycoprotein</keyword>
<gene>
    <name evidence="23" type="primary">NDST4</name>
</gene>
<evidence type="ECO:0000256" key="4">
    <source>
        <dbReference type="ARBA" id="ARBA00010420"/>
    </source>
</evidence>
<feature type="transmembrane region" description="Helical" evidence="19">
    <location>
        <begin position="12"/>
        <end position="34"/>
    </location>
</feature>
<keyword evidence="15" id="KW-0511">Multifunctional enzyme</keyword>
<dbReference type="GeneTree" id="ENSGT00940000157168"/>
<keyword evidence="11" id="KW-0333">Golgi apparatus</keyword>
<dbReference type="UniPathway" id="UPA00862"/>
<dbReference type="Pfam" id="PF12062">
    <property type="entry name" value="HSNSD-CE"/>
    <property type="match status" value="1"/>
</dbReference>
<dbReference type="PANTHER" id="PTHR10605:SF45">
    <property type="entry name" value="BIFUNCTIONAL HEPARAN SULFATE N-DEACETYLASE_N-SULFOTRANSFERASE 4"/>
    <property type="match status" value="1"/>
</dbReference>
<comment type="subcellular location">
    <subcellularLocation>
        <location evidence="1">Golgi apparatus membrane</location>
        <topology evidence="1">Single-pass type II membrane protein</topology>
    </subcellularLocation>
</comment>
<evidence type="ECO:0000256" key="15">
    <source>
        <dbReference type="ARBA" id="ARBA00023268"/>
    </source>
</evidence>
<evidence type="ECO:0000259" key="21">
    <source>
        <dbReference type="Pfam" id="PF12062"/>
    </source>
</evidence>
<keyword evidence="10 19" id="KW-1133">Transmembrane helix</keyword>
<dbReference type="AlphaFoldDB" id="A0A8B9WFU4"/>
<evidence type="ECO:0000259" key="22">
    <source>
        <dbReference type="Pfam" id="PF25119"/>
    </source>
</evidence>
<evidence type="ECO:0000256" key="12">
    <source>
        <dbReference type="ARBA" id="ARBA00023136"/>
    </source>
</evidence>
<dbReference type="InterPro" id="IPR021930">
    <property type="entry name" value="Heparan_SO4_deacetylase_dom"/>
</dbReference>